<dbReference type="EMBL" id="CP015583">
    <property type="protein sequence ID" value="APT57020.1"/>
    <property type="molecule type" value="Genomic_DNA"/>
</dbReference>
<dbReference type="Gene3D" id="3.30.930.30">
    <property type="match status" value="1"/>
</dbReference>
<dbReference type="AlphaFoldDB" id="A0A1L7AE60"/>
<evidence type="ECO:0000313" key="1">
    <source>
        <dbReference type="EMBL" id="APT57020.1"/>
    </source>
</evidence>
<name>A0A1L7AE60_9PROT</name>
<sequence length="183" mass="19623">MEALGFQFVHIEGYARKADARGRSVDFVLAEAERRPDSCAHVAAPAPPELVFGLPLADLRALHDAQAEAARATIAGGKTRRIRQDQLTLLTVVASHPATVAETQRNPALAAEVAVWEARVVAWLREQWGDDLATVVRHVDEAHAHLHAYILPSDAEMRARRLHPGVAAKENAKAAASAGGADA</sequence>
<gene>
    <name evidence="1" type="ORF">RGI145_07875</name>
</gene>
<organism evidence="1 2">
    <name type="scientific">Roseomonas gilardii</name>
    <dbReference type="NCBI Taxonomy" id="257708"/>
    <lineage>
        <taxon>Bacteria</taxon>
        <taxon>Pseudomonadati</taxon>
        <taxon>Pseudomonadota</taxon>
        <taxon>Alphaproteobacteria</taxon>
        <taxon>Acetobacterales</taxon>
        <taxon>Roseomonadaceae</taxon>
        <taxon>Roseomonas</taxon>
    </lineage>
</organism>
<reference evidence="1 2" key="1">
    <citation type="submission" date="2016-05" db="EMBL/GenBank/DDBJ databases">
        <title>Complete Genome and Methylome Analysis of Psychrotrophic Bacterial Isolates from Antarctic Lake Untersee.</title>
        <authorList>
            <person name="Fomenkov A."/>
            <person name="Akimov V.N."/>
            <person name="Vasilyeva L.V."/>
            <person name="Andersen D."/>
            <person name="Vincze T."/>
            <person name="Roberts R.J."/>
        </authorList>
    </citation>
    <scope>NUCLEOTIDE SEQUENCE [LARGE SCALE GENOMIC DNA]</scope>
    <source>
        <strain evidence="1 2">U14-5</strain>
    </source>
</reference>
<dbReference type="KEGG" id="rgi:RGI145_07875"/>
<evidence type="ECO:0000313" key="2">
    <source>
        <dbReference type="Proteomes" id="UP000185494"/>
    </source>
</evidence>
<accession>A0A1L7AE60</accession>
<proteinExistence type="predicted"/>
<protein>
    <submittedName>
        <fullName evidence="1">Uncharacterized protein</fullName>
    </submittedName>
</protein>
<dbReference type="STRING" id="257708.RGI145_07875"/>
<dbReference type="RefSeq" id="WP_075797923.1">
    <property type="nucleotide sequence ID" value="NZ_CP015583.1"/>
</dbReference>
<dbReference type="Proteomes" id="UP000185494">
    <property type="component" value="Chromosome 1"/>
</dbReference>